<accession>A0ABQ4JB26</accession>
<sequence>MIRNVVIVGGGTSGWMTATYLKTAFQDRVSVTLVESAAVPTIGVGEATFSTIRHFFDYLGLDEREWMPRCGASYKLGIQYHNWRGDGSHFYHPFERLRTSDGFTTAEWNLALGDPSESFDRAVFITSHLCEAQRSPRMLDGTLFSASLDGTLGRSTLDEQRAQFPYAYHFDAAMLAGYLTKLGVERGVRHVLDDVVGIGQDERGWLTHVTTREQGDLTGDLFIDCTGFRGLLINQTLQERFISFTDVLPNNRAVALRVPRDMKRHGIAPYTRASAQDNGWIWTIPLYGRIGTGYVYSDQFCEPEEAERTLRAFAAPGQDDLVANHIRMRIGRNERSWVKNVVAVGLSSGFVEPLESTGIFFIQHAIEQLVKHFPDSSWDPVLIRDYNEKVARAIDGVKEFLVMHYVASPRQDTPYWRETKVRQIPDGLAERMETAATRVIDESTVYPYYHGFELYSWITVLLGMGWAPKNPRPALAHIDPTRASAELAAIRADAARLVKELPSAYEYLTTIQLPAAEGLS</sequence>
<dbReference type="Pfam" id="PF04820">
    <property type="entry name" value="Trp_halogenase"/>
    <property type="match status" value="1"/>
</dbReference>
<dbReference type="PIRSF" id="PIRSF011396">
    <property type="entry name" value="Trp_halogenase"/>
    <property type="match status" value="1"/>
</dbReference>
<evidence type="ECO:0000256" key="1">
    <source>
        <dbReference type="ARBA" id="ARBA00038396"/>
    </source>
</evidence>
<gene>
    <name evidence="2" type="ORF">Vqi01_24490</name>
</gene>
<reference evidence="2 3" key="1">
    <citation type="submission" date="2021-01" db="EMBL/GenBank/DDBJ databases">
        <title>Whole genome shotgun sequence of Verrucosispora qiuiae NBRC 106684.</title>
        <authorList>
            <person name="Komaki H."/>
            <person name="Tamura T."/>
        </authorList>
    </citation>
    <scope>NUCLEOTIDE SEQUENCE [LARGE SCALE GENOMIC DNA]</scope>
    <source>
        <strain evidence="2 3">NBRC 106684</strain>
    </source>
</reference>
<comment type="caution">
    <text evidence="2">The sequence shown here is derived from an EMBL/GenBank/DDBJ whole genome shotgun (WGS) entry which is preliminary data.</text>
</comment>
<protein>
    <submittedName>
        <fullName evidence="2">Tryptophan halogenase</fullName>
    </submittedName>
</protein>
<dbReference type="EMBL" id="BOPC01000031">
    <property type="protein sequence ID" value="GIJ27287.1"/>
    <property type="molecule type" value="Genomic_DNA"/>
</dbReference>
<evidence type="ECO:0000313" key="2">
    <source>
        <dbReference type="EMBL" id="GIJ27287.1"/>
    </source>
</evidence>
<dbReference type="SUPFAM" id="SSF51905">
    <property type="entry name" value="FAD/NAD(P)-binding domain"/>
    <property type="match status" value="1"/>
</dbReference>
<dbReference type="Proteomes" id="UP000653076">
    <property type="component" value="Unassembled WGS sequence"/>
</dbReference>
<proteinExistence type="inferred from homology"/>
<evidence type="ECO:0000313" key="3">
    <source>
        <dbReference type="Proteomes" id="UP000653076"/>
    </source>
</evidence>
<dbReference type="PANTHER" id="PTHR43747:SF4">
    <property type="entry name" value="FLAVIN-DEPENDENT TRYPTOPHAN HALOGENASE"/>
    <property type="match status" value="1"/>
</dbReference>
<organism evidence="2 3">
    <name type="scientific">Micromonospora qiuiae</name>
    <dbReference type="NCBI Taxonomy" id="502268"/>
    <lineage>
        <taxon>Bacteria</taxon>
        <taxon>Bacillati</taxon>
        <taxon>Actinomycetota</taxon>
        <taxon>Actinomycetes</taxon>
        <taxon>Micromonosporales</taxon>
        <taxon>Micromonosporaceae</taxon>
        <taxon>Micromonospora</taxon>
    </lineage>
</organism>
<dbReference type="PANTHER" id="PTHR43747">
    <property type="entry name" value="FAD-BINDING PROTEIN"/>
    <property type="match status" value="1"/>
</dbReference>
<dbReference type="InterPro" id="IPR033856">
    <property type="entry name" value="Trp_halogen"/>
</dbReference>
<comment type="similarity">
    <text evidence="1">Belongs to the flavin-dependent halogenase family. Bacterial tryptophan halogenase subfamily.</text>
</comment>
<name>A0ABQ4JB26_9ACTN</name>
<dbReference type="Gene3D" id="3.50.50.60">
    <property type="entry name" value="FAD/NAD(P)-binding domain"/>
    <property type="match status" value="1"/>
</dbReference>
<dbReference type="InterPro" id="IPR006905">
    <property type="entry name" value="Flavin_halogenase"/>
</dbReference>
<dbReference type="InterPro" id="IPR036188">
    <property type="entry name" value="FAD/NAD-bd_sf"/>
</dbReference>
<keyword evidence="3" id="KW-1185">Reference proteome</keyword>
<dbReference type="InterPro" id="IPR050816">
    <property type="entry name" value="Flavin-dep_Halogenase_NPB"/>
</dbReference>
<dbReference type="RefSeq" id="WP_204034865.1">
    <property type="nucleotide sequence ID" value="NZ_BOPC01000031.1"/>
</dbReference>